<dbReference type="InterPro" id="IPR028011">
    <property type="entry name" value="DUF4476"/>
</dbReference>
<evidence type="ECO:0000259" key="2">
    <source>
        <dbReference type="Pfam" id="PF14771"/>
    </source>
</evidence>
<dbReference type="GO" id="GO:0015031">
    <property type="term" value="P:protein transport"/>
    <property type="evidence" value="ECO:0007669"/>
    <property type="project" value="TreeGrafter"/>
</dbReference>
<dbReference type="EMBL" id="CAKOGP040001725">
    <property type="protein sequence ID" value="CAJ1947151.1"/>
    <property type="molecule type" value="Genomic_DNA"/>
</dbReference>
<dbReference type="InterPro" id="IPR050357">
    <property type="entry name" value="Arrestin_domain-protein"/>
</dbReference>
<feature type="domain" description="DUF4476" evidence="2">
    <location>
        <begin position="632"/>
        <end position="712"/>
    </location>
</feature>
<dbReference type="InterPro" id="IPR035892">
    <property type="entry name" value="C2_domain_sf"/>
</dbReference>
<organism evidence="3 4">
    <name type="scientific">Cylindrotheca closterium</name>
    <dbReference type="NCBI Taxonomy" id="2856"/>
    <lineage>
        <taxon>Eukaryota</taxon>
        <taxon>Sar</taxon>
        <taxon>Stramenopiles</taxon>
        <taxon>Ochrophyta</taxon>
        <taxon>Bacillariophyta</taxon>
        <taxon>Bacillariophyceae</taxon>
        <taxon>Bacillariophycidae</taxon>
        <taxon>Bacillariales</taxon>
        <taxon>Bacillariaceae</taxon>
        <taxon>Cylindrotheca</taxon>
    </lineage>
</organism>
<feature type="domain" description="Arrestin-like N-terminal" evidence="1">
    <location>
        <begin position="244"/>
        <end position="307"/>
    </location>
</feature>
<dbReference type="InterPro" id="IPR014752">
    <property type="entry name" value="Arrestin-like_C"/>
</dbReference>
<dbReference type="SUPFAM" id="SSF49562">
    <property type="entry name" value="C2 domain (Calcium/lipid-binding domain, CaLB)"/>
    <property type="match status" value="1"/>
</dbReference>
<dbReference type="PANTHER" id="PTHR11188:SF176">
    <property type="entry name" value="ARRESTIN DOMAIN-CONTAINING PROTEIN 1"/>
    <property type="match status" value="1"/>
</dbReference>
<feature type="domain" description="Arrestin-like N-terminal" evidence="1">
    <location>
        <begin position="5"/>
        <end position="66"/>
    </location>
</feature>
<keyword evidence="4" id="KW-1185">Reference proteome</keyword>
<dbReference type="Proteomes" id="UP001295423">
    <property type="component" value="Unassembled WGS sequence"/>
</dbReference>
<dbReference type="Pfam" id="PF00339">
    <property type="entry name" value="Arrestin_N"/>
    <property type="match status" value="2"/>
</dbReference>
<dbReference type="SUPFAM" id="SSF81296">
    <property type="entry name" value="E set domains"/>
    <property type="match status" value="1"/>
</dbReference>
<reference evidence="3" key="1">
    <citation type="submission" date="2023-08" db="EMBL/GenBank/DDBJ databases">
        <authorList>
            <person name="Audoor S."/>
            <person name="Bilcke G."/>
        </authorList>
    </citation>
    <scope>NUCLEOTIDE SEQUENCE</scope>
</reference>
<dbReference type="Gene3D" id="2.60.40.640">
    <property type="match status" value="3"/>
</dbReference>
<evidence type="ECO:0000313" key="3">
    <source>
        <dbReference type="EMBL" id="CAJ1947151.1"/>
    </source>
</evidence>
<accession>A0AAD2FN98</accession>
<evidence type="ECO:0000259" key="1">
    <source>
        <dbReference type="Pfam" id="PF00339"/>
    </source>
</evidence>
<gene>
    <name evidence="3" type="ORF">CYCCA115_LOCUS11003</name>
</gene>
<proteinExistence type="predicted"/>
<dbReference type="InterPro" id="IPR011021">
    <property type="entry name" value="Arrestin-like_N"/>
</dbReference>
<name>A0AAD2FN98_9STRA</name>
<dbReference type="AlphaFoldDB" id="A0AAD2FN98"/>
<protein>
    <recommendedName>
        <fullName evidence="5">Arrestin-like N-terminal domain-containing protein</fullName>
    </recommendedName>
</protein>
<evidence type="ECO:0008006" key="5">
    <source>
        <dbReference type="Google" id="ProtNLM"/>
    </source>
</evidence>
<dbReference type="Pfam" id="PF14771">
    <property type="entry name" value="DUF4476"/>
    <property type="match status" value="1"/>
</dbReference>
<evidence type="ECO:0000313" key="4">
    <source>
        <dbReference type="Proteomes" id="UP001295423"/>
    </source>
</evidence>
<comment type="caution">
    <text evidence="3">The sequence shown here is derived from an EMBL/GenBank/DDBJ whole genome shotgun (WGS) entry which is preliminary data.</text>
</comment>
<dbReference type="GO" id="GO:0005737">
    <property type="term" value="C:cytoplasm"/>
    <property type="evidence" value="ECO:0007669"/>
    <property type="project" value="TreeGrafter"/>
</dbReference>
<dbReference type="PANTHER" id="PTHR11188">
    <property type="entry name" value="ARRESTIN DOMAIN CONTAINING PROTEIN"/>
    <property type="match status" value="1"/>
</dbReference>
<dbReference type="InterPro" id="IPR014756">
    <property type="entry name" value="Ig_E-set"/>
</dbReference>
<sequence>MTKISIDLERDNGIYYAGEVVRGTVKLTCKSSVKCRAFNIQLKGQARVHWHTGSGDNRTDYSGSTMFQDQRFTVQGNFFKTGVFDEAGEDAFFDMIHNLGVLQIPCSSNETQNMQIIVRAMDYDWGKKDDLLGEILLDVAALAQSGEKRSFPLMRNGKPGKGEMTLSAKFLPYEAIFPMRTSAGIAISRDVQDEYCLVLKAHQATGLRKADMFGRNDVYIQAYRPEDAKSTEIKAGKKLPGPQKKITIPAGTEITAPFAFTLRHDAPPSAELRMGDYSYIRYKVRAYIDLANWKDPFAKRTITVIPNRPIPMPLLIQPHVASVGPAPLYSSCCKCGKSGVATVKFETSRIAYAPGETVNMGRSTILYEGGKNDMKAYVVLTGYYQLSTYYSTHTSTREFILGTIPLIPNMETNLANSNMTFHIPPVFPSFYGAVKKRDRFLYSCLKWTYTIGIKVGGEGCATSVQAFLPVLISSAPPYQEALMEYQNMPHKTISIGMWDIFNHAVVGPDSACTTAPTITGPEDGGQMVAVGMPVNTWEGPEDNQNVGDQNSLTYQPMVTTFSGPAAHTTSTSSSYQETIPMVPAEPMAPQGSSAVESLLDKLDNEFDKRMTVGIWVREHPSQAHLLSPIDFGSILSKVTFSLDQPSVVGELLAAFEGSNNLTCQHILAVMNTCQYQKTEVAAMMAPYARDPENKESVLANLDYSFDRNSVSAKFRS</sequence>